<name>A0A5C6BBT8_9BACT</name>
<gene>
    <name evidence="2" type="ORF">Pla52n_05720</name>
</gene>
<evidence type="ECO:0000313" key="2">
    <source>
        <dbReference type="EMBL" id="TWU07994.1"/>
    </source>
</evidence>
<comment type="caution">
    <text evidence="2">The sequence shown here is derived from an EMBL/GenBank/DDBJ whole genome shotgun (WGS) entry which is preliminary data.</text>
</comment>
<evidence type="ECO:0000256" key="1">
    <source>
        <dbReference type="SAM" id="MobiDB-lite"/>
    </source>
</evidence>
<dbReference type="Proteomes" id="UP000320176">
    <property type="component" value="Unassembled WGS sequence"/>
</dbReference>
<organism evidence="2 3">
    <name type="scientific">Stieleria varia</name>
    <dbReference type="NCBI Taxonomy" id="2528005"/>
    <lineage>
        <taxon>Bacteria</taxon>
        <taxon>Pseudomonadati</taxon>
        <taxon>Planctomycetota</taxon>
        <taxon>Planctomycetia</taxon>
        <taxon>Pirellulales</taxon>
        <taxon>Pirellulaceae</taxon>
        <taxon>Stieleria</taxon>
    </lineage>
</organism>
<proteinExistence type="predicted"/>
<sequence length="40" mass="4349" precursor="true">MLGLVNRFAYFGQRFTIESPGEGGNDDDLAFGNDDGTHDV</sequence>
<reference evidence="2 3" key="1">
    <citation type="submission" date="2019-02" db="EMBL/GenBank/DDBJ databases">
        <title>Deep-cultivation of Planctomycetes and their phenomic and genomic characterization uncovers novel biology.</title>
        <authorList>
            <person name="Wiegand S."/>
            <person name="Jogler M."/>
            <person name="Boedeker C."/>
            <person name="Pinto D."/>
            <person name="Vollmers J."/>
            <person name="Rivas-Marin E."/>
            <person name="Kohn T."/>
            <person name="Peeters S.H."/>
            <person name="Heuer A."/>
            <person name="Rast P."/>
            <person name="Oberbeckmann S."/>
            <person name="Bunk B."/>
            <person name="Jeske O."/>
            <person name="Meyerdierks A."/>
            <person name="Storesund J.E."/>
            <person name="Kallscheuer N."/>
            <person name="Luecker S."/>
            <person name="Lage O.M."/>
            <person name="Pohl T."/>
            <person name="Merkel B.J."/>
            <person name="Hornburger P."/>
            <person name="Mueller R.-W."/>
            <person name="Bruemmer F."/>
            <person name="Labrenz M."/>
            <person name="Spormann A.M."/>
            <person name="Op Den Camp H."/>
            <person name="Overmann J."/>
            <person name="Amann R."/>
            <person name="Jetten M.S.M."/>
            <person name="Mascher T."/>
            <person name="Medema M.H."/>
            <person name="Devos D.P."/>
            <person name="Kaster A.-K."/>
            <person name="Ovreas L."/>
            <person name="Rohde M."/>
            <person name="Galperin M.Y."/>
            <person name="Jogler C."/>
        </authorList>
    </citation>
    <scope>NUCLEOTIDE SEQUENCE [LARGE SCALE GENOMIC DNA]</scope>
    <source>
        <strain evidence="2 3">Pla52n</strain>
    </source>
</reference>
<evidence type="ECO:0000313" key="3">
    <source>
        <dbReference type="Proteomes" id="UP000320176"/>
    </source>
</evidence>
<protein>
    <submittedName>
        <fullName evidence="2">Uncharacterized protein</fullName>
    </submittedName>
</protein>
<accession>A0A5C6BBT8</accession>
<dbReference type="AlphaFoldDB" id="A0A5C6BBT8"/>
<dbReference type="EMBL" id="SJPN01000001">
    <property type="protein sequence ID" value="TWU07994.1"/>
    <property type="molecule type" value="Genomic_DNA"/>
</dbReference>
<keyword evidence="3" id="KW-1185">Reference proteome</keyword>
<feature type="region of interest" description="Disordered" evidence="1">
    <location>
        <begin position="19"/>
        <end position="40"/>
    </location>
</feature>